<evidence type="ECO:0000256" key="3">
    <source>
        <dbReference type="ARBA" id="ARBA00023125"/>
    </source>
</evidence>
<dbReference type="Pfam" id="PF00126">
    <property type="entry name" value="HTH_1"/>
    <property type="match status" value="1"/>
</dbReference>
<keyword evidence="3 6" id="KW-0238">DNA-binding</keyword>
<gene>
    <name evidence="6" type="ORF">JOC73_002584</name>
</gene>
<dbReference type="CDD" id="cd05466">
    <property type="entry name" value="PBP2_LTTR_substrate"/>
    <property type="match status" value="1"/>
</dbReference>
<evidence type="ECO:0000313" key="7">
    <source>
        <dbReference type="Proteomes" id="UP001314796"/>
    </source>
</evidence>
<dbReference type="Pfam" id="PF03466">
    <property type="entry name" value="LysR_substrate"/>
    <property type="match status" value="1"/>
</dbReference>
<feature type="domain" description="HTH lysR-type" evidence="5">
    <location>
        <begin position="3"/>
        <end position="60"/>
    </location>
</feature>
<comment type="caution">
    <text evidence="6">The sequence shown here is derived from an EMBL/GenBank/DDBJ whole genome shotgun (WGS) entry which is preliminary data.</text>
</comment>
<dbReference type="EMBL" id="JAFBEE010000022">
    <property type="protein sequence ID" value="MBM7616008.1"/>
    <property type="molecule type" value="Genomic_DNA"/>
</dbReference>
<sequence>MDVNLELYKIFYYVAKNLSFTKAAEELFVTQSSVSQSMAQLEKKLDIVLFHRTNRRVSLTHEGEMLFSHVSQAINIIKSGERILENTKVLEYGELKLGASDTICKYFLLPYFSQFHRIYPKIRINITNQPSIRTIESVRKGELDFGIINLPYDSVPNDLNVEVLSNFTEVLITNRCFFKGTEGITSIQQLMDYPLITLTKETSTRRYLDSYFQKHQLTLEPEFELESIDLIMELVQIGLGIGFVIDAAVAALKNEDVSIINLKEPLPTRSIAFISNKKLPLSIPAQEFLELLSTNKAD</sequence>
<dbReference type="PANTHER" id="PTHR30126">
    <property type="entry name" value="HTH-TYPE TRANSCRIPTIONAL REGULATOR"/>
    <property type="match status" value="1"/>
</dbReference>
<dbReference type="Gene3D" id="3.40.190.290">
    <property type="match status" value="1"/>
</dbReference>
<dbReference type="RefSeq" id="WP_204403822.1">
    <property type="nucleotide sequence ID" value="NZ_JAFBEE010000022.1"/>
</dbReference>
<proteinExistence type="inferred from homology"/>
<evidence type="ECO:0000256" key="2">
    <source>
        <dbReference type="ARBA" id="ARBA00023015"/>
    </source>
</evidence>
<keyword evidence="4" id="KW-0804">Transcription</keyword>
<dbReference type="GO" id="GO:0003677">
    <property type="term" value="F:DNA binding"/>
    <property type="evidence" value="ECO:0007669"/>
    <property type="project" value="UniProtKB-KW"/>
</dbReference>
<dbReference type="InterPro" id="IPR005119">
    <property type="entry name" value="LysR_subst-bd"/>
</dbReference>
<organism evidence="6 7">
    <name type="scientific">Alkaliphilus hydrothermalis</name>
    <dbReference type="NCBI Taxonomy" id="1482730"/>
    <lineage>
        <taxon>Bacteria</taxon>
        <taxon>Bacillati</taxon>
        <taxon>Bacillota</taxon>
        <taxon>Clostridia</taxon>
        <taxon>Peptostreptococcales</taxon>
        <taxon>Natronincolaceae</taxon>
        <taxon>Alkaliphilus</taxon>
    </lineage>
</organism>
<protein>
    <submittedName>
        <fullName evidence="6">DNA-binding transcriptional LysR family regulator</fullName>
    </submittedName>
</protein>
<evidence type="ECO:0000256" key="4">
    <source>
        <dbReference type="ARBA" id="ARBA00023163"/>
    </source>
</evidence>
<accession>A0ABS2NST3</accession>
<dbReference type="Gene3D" id="1.10.10.10">
    <property type="entry name" value="Winged helix-like DNA-binding domain superfamily/Winged helix DNA-binding domain"/>
    <property type="match status" value="1"/>
</dbReference>
<dbReference type="SUPFAM" id="SSF53850">
    <property type="entry name" value="Periplasmic binding protein-like II"/>
    <property type="match status" value="1"/>
</dbReference>
<keyword evidence="2" id="KW-0805">Transcription regulation</keyword>
<comment type="similarity">
    <text evidence="1">Belongs to the LysR transcriptional regulatory family.</text>
</comment>
<dbReference type="InterPro" id="IPR036388">
    <property type="entry name" value="WH-like_DNA-bd_sf"/>
</dbReference>
<evidence type="ECO:0000256" key="1">
    <source>
        <dbReference type="ARBA" id="ARBA00009437"/>
    </source>
</evidence>
<dbReference type="SUPFAM" id="SSF46785">
    <property type="entry name" value="Winged helix' DNA-binding domain"/>
    <property type="match status" value="1"/>
</dbReference>
<keyword evidence="7" id="KW-1185">Reference proteome</keyword>
<name>A0ABS2NST3_9FIRM</name>
<dbReference type="PRINTS" id="PR00039">
    <property type="entry name" value="HTHLYSR"/>
</dbReference>
<dbReference type="PROSITE" id="PS50931">
    <property type="entry name" value="HTH_LYSR"/>
    <property type="match status" value="1"/>
</dbReference>
<evidence type="ECO:0000313" key="6">
    <source>
        <dbReference type="EMBL" id="MBM7616008.1"/>
    </source>
</evidence>
<dbReference type="InterPro" id="IPR036390">
    <property type="entry name" value="WH_DNA-bd_sf"/>
</dbReference>
<evidence type="ECO:0000259" key="5">
    <source>
        <dbReference type="PROSITE" id="PS50931"/>
    </source>
</evidence>
<dbReference type="Proteomes" id="UP001314796">
    <property type="component" value="Unassembled WGS sequence"/>
</dbReference>
<dbReference type="PANTHER" id="PTHR30126:SF64">
    <property type="entry name" value="HTH-TYPE TRANSCRIPTIONAL REGULATOR CITR"/>
    <property type="match status" value="1"/>
</dbReference>
<dbReference type="InterPro" id="IPR000847">
    <property type="entry name" value="LysR_HTH_N"/>
</dbReference>
<reference evidence="6 7" key="1">
    <citation type="submission" date="2021-01" db="EMBL/GenBank/DDBJ databases">
        <title>Genomic Encyclopedia of Type Strains, Phase IV (KMG-IV): sequencing the most valuable type-strain genomes for metagenomic binning, comparative biology and taxonomic classification.</title>
        <authorList>
            <person name="Goeker M."/>
        </authorList>
    </citation>
    <scope>NUCLEOTIDE SEQUENCE [LARGE SCALE GENOMIC DNA]</scope>
    <source>
        <strain evidence="6 7">DSM 25890</strain>
    </source>
</reference>